<evidence type="ECO:0000313" key="2">
    <source>
        <dbReference type="EMBL" id="SZX60513.1"/>
    </source>
</evidence>
<sequence length="872" mass="93495">MQQAEEESNAAVPQLPDPAIKAICAALPLPARCQARLVCRAWRGIAGEAVNSIGFSAVQLRKQVFRDFTAKQALQQLRKAEAAEVAAAGGSAAAAAAAAAAVDLSVYLRAAAGAAAADDGDWEPEITADEGAAAADAAAGGGGASASGLRQRRRGGSSSSSSKLGKPRRQQQPMYSQVHLNAAAVSGLSRRLAAAFPAASSAVVQLEVGDYGPMAPPAPEVTAAKLLLLLSPCRQLVRLRLGITAVSAGSDDNHHHHHHHHHHEVHGHHNHADAELHNEVDQQQQQQQQQQGPAAAMAFGPGGFGIPGPPGNMNDVNNMLGPEDESEDDQFLGFNPGDADFAFGWIARFLQELEQQQQLPGTSAVLPTVATKRQSQQPLLLWKDSDFGLLQQQQQQRQPPVHLWSEDLATAAAAGSSAQQQQQQQQQQCVPLLLEVCVTGAAYPSSAADWGQLQGVRSLSSLLLPHHRPPLLPVMIEDGLAGLKQLRAVQLSVDGGFNAEHAAFHWGVGAGQQGAGGASNIAAIGQLTRLTHLALHANGADSASLTAALLQLTNIRELLMSGPTPLLLPQLLLSPTSQQQQQQQGLQLLVLQQQLGLWELQQLLQRFSGLKYLEVLGFWEAAGAVQSLGPVQGLMDERASLNLLKRAAANASTLLGPAADLLSQSNPCWLVQTGLGLLHERRQQQQQQQQQQGDQWRPNGLLHVAAAFLADAGGGLGAAAATAAGMLERSAPELLRGFRADFKPGFGFWNKRLPQGLGRSHRNLDRIGVLTLDQVVGSCNLQLQRMPAELKDLPRQRQQQQQQQHQHLQNLQQLMDWWPWLLSAQEELMQAAWQLLVQRLLMKPNELQLRLPPLLTMSEPTAAASTISLLQF</sequence>
<feature type="compositionally biased region" description="Basic and acidic residues" evidence="1">
    <location>
        <begin position="270"/>
        <end position="280"/>
    </location>
</feature>
<keyword evidence="3" id="KW-1185">Reference proteome</keyword>
<dbReference type="EMBL" id="FNXT01000071">
    <property type="protein sequence ID" value="SZX60513.1"/>
    <property type="molecule type" value="Genomic_DNA"/>
</dbReference>
<dbReference type="InterPro" id="IPR052145">
    <property type="entry name" value="Mediator/Homeobox_domain"/>
</dbReference>
<dbReference type="InterPro" id="IPR036047">
    <property type="entry name" value="F-box-like_dom_sf"/>
</dbReference>
<dbReference type="PANTHER" id="PTHR24330:SF19">
    <property type="entry name" value="MEDIATOR OF RNA POLYMERASE II TRANSCRIPTION SUBUNIT 29"/>
    <property type="match status" value="1"/>
</dbReference>
<reference evidence="2 3" key="1">
    <citation type="submission" date="2016-10" db="EMBL/GenBank/DDBJ databases">
        <authorList>
            <person name="Cai Z."/>
        </authorList>
    </citation>
    <scope>NUCLEOTIDE SEQUENCE [LARGE SCALE GENOMIC DNA]</scope>
</reference>
<gene>
    <name evidence="2" type="ORF">BQ4739_LOCUS1052</name>
</gene>
<dbReference type="SUPFAM" id="SSF81383">
    <property type="entry name" value="F-box domain"/>
    <property type="match status" value="1"/>
</dbReference>
<evidence type="ECO:0000256" key="1">
    <source>
        <dbReference type="SAM" id="MobiDB-lite"/>
    </source>
</evidence>
<name>A0A383V6B4_TETOB</name>
<dbReference type="AlphaFoldDB" id="A0A383V6B4"/>
<accession>A0A383V6B4</accession>
<proteinExistence type="predicted"/>
<evidence type="ECO:0000313" key="3">
    <source>
        <dbReference type="Proteomes" id="UP000256970"/>
    </source>
</evidence>
<dbReference type="Proteomes" id="UP000256970">
    <property type="component" value="Unassembled WGS sequence"/>
</dbReference>
<organism evidence="2 3">
    <name type="scientific">Tetradesmus obliquus</name>
    <name type="common">Green alga</name>
    <name type="synonym">Acutodesmus obliquus</name>
    <dbReference type="NCBI Taxonomy" id="3088"/>
    <lineage>
        <taxon>Eukaryota</taxon>
        <taxon>Viridiplantae</taxon>
        <taxon>Chlorophyta</taxon>
        <taxon>core chlorophytes</taxon>
        <taxon>Chlorophyceae</taxon>
        <taxon>CS clade</taxon>
        <taxon>Sphaeropleales</taxon>
        <taxon>Scenedesmaceae</taxon>
        <taxon>Tetradesmus</taxon>
    </lineage>
</organism>
<evidence type="ECO:0008006" key="4">
    <source>
        <dbReference type="Google" id="ProtNLM"/>
    </source>
</evidence>
<feature type="region of interest" description="Disordered" evidence="1">
    <location>
        <begin position="250"/>
        <end position="331"/>
    </location>
</feature>
<dbReference type="PANTHER" id="PTHR24330">
    <property type="entry name" value="HOMEOBOX PROTEIN BARH-LIKE"/>
    <property type="match status" value="1"/>
</dbReference>
<protein>
    <recommendedName>
        <fullName evidence="4">F-box domain-containing protein</fullName>
    </recommendedName>
</protein>
<feature type="region of interest" description="Disordered" evidence="1">
    <location>
        <begin position="137"/>
        <end position="175"/>
    </location>
</feature>
<feature type="compositionally biased region" description="Low complexity" evidence="1">
    <location>
        <begin position="282"/>
        <end position="299"/>
    </location>
</feature>
<feature type="compositionally biased region" description="Basic residues" evidence="1">
    <location>
        <begin position="255"/>
        <end position="269"/>
    </location>
</feature>